<dbReference type="EMBL" id="GACK01004306">
    <property type="protein sequence ID" value="JAA60728.1"/>
    <property type="molecule type" value="mRNA"/>
</dbReference>
<feature type="region of interest" description="Disordered" evidence="1">
    <location>
        <begin position="119"/>
        <end position="160"/>
    </location>
</feature>
<feature type="compositionally biased region" description="Basic residues" evidence="1">
    <location>
        <begin position="119"/>
        <end position="146"/>
    </location>
</feature>
<evidence type="ECO:0000256" key="2">
    <source>
        <dbReference type="SAM" id="SignalP"/>
    </source>
</evidence>
<keyword evidence="2" id="KW-0732">Signal</keyword>
<feature type="chain" id="PRO_5003982023" evidence="2">
    <location>
        <begin position="24"/>
        <end position="160"/>
    </location>
</feature>
<dbReference type="AlphaFoldDB" id="L7MBZ8"/>
<proteinExistence type="evidence at transcript level"/>
<reference evidence="3" key="1">
    <citation type="submission" date="2012-11" db="EMBL/GenBank/DDBJ databases">
        <authorList>
            <person name="Lucero-Rivera Y.E."/>
            <person name="Tovar-Ramirez D."/>
        </authorList>
    </citation>
    <scope>NUCLEOTIDE SEQUENCE</scope>
    <source>
        <tissue evidence="3">Salivary gland</tissue>
    </source>
</reference>
<protein>
    <submittedName>
        <fullName evidence="3">Putative basic tail protein</fullName>
    </submittedName>
</protein>
<evidence type="ECO:0000256" key="1">
    <source>
        <dbReference type="SAM" id="MobiDB-lite"/>
    </source>
</evidence>
<feature type="signal peptide" evidence="2">
    <location>
        <begin position="1"/>
        <end position="23"/>
    </location>
</feature>
<reference evidence="3" key="2">
    <citation type="journal article" date="2015" name="J. Proteomics">
        <title>Sexual differences in the sialomes of the zebra tick, Rhipicephalus pulchellus.</title>
        <authorList>
            <person name="Tan A.W."/>
            <person name="Francischetti I.M."/>
            <person name="Slovak M."/>
            <person name="Kini R.M."/>
            <person name="Ribeiro J.M."/>
        </authorList>
    </citation>
    <scope>NUCLEOTIDE SEQUENCE</scope>
    <source>
        <tissue evidence="3">Salivary gland</tissue>
    </source>
</reference>
<sequence>MAPIKRLLACLFTVAALPKLAAWATGEWYCHRLVPLQITSVVTPCAYPCVLRSPQHDQTGIILRQEQDGTPCKVAEHPSVPIQMSRCRNGVCQLPELQLQLKRTKREIKLRRKRRGLVKAIKNKHKKRKEKKRRKKEEKKRAKLAKLAKENGKNGKEKLS</sequence>
<name>L7MBZ8_RHIPC</name>
<feature type="compositionally biased region" description="Basic and acidic residues" evidence="1">
    <location>
        <begin position="147"/>
        <end position="160"/>
    </location>
</feature>
<accession>L7MBZ8</accession>
<evidence type="ECO:0000313" key="3">
    <source>
        <dbReference type="EMBL" id="JAA60728.1"/>
    </source>
</evidence>
<organism evidence="3">
    <name type="scientific">Rhipicephalus pulchellus</name>
    <name type="common">Yellow backed tick</name>
    <name type="synonym">Dermacentor pulchellus</name>
    <dbReference type="NCBI Taxonomy" id="72859"/>
    <lineage>
        <taxon>Eukaryota</taxon>
        <taxon>Metazoa</taxon>
        <taxon>Ecdysozoa</taxon>
        <taxon>Arthropoda</taxon>
        <taxon>Chelicerata</taxon>
        <taxon>Arachnida</taxon>
        <taxon>Acari</taxon>
        <taxon>Parasitiformes</taxon>
        <taxon>Ixodida</taxon>
        <taxon>Ixodoidea</taxon>
        <taxon>Ixodidae</taxon>
        <taxon>Rhipicephalinae</taxon>
        <taxon>Rhipicephalus</taxon>
        <taxon>Rhipicephalus</taxon>
    </lineage>
</organism>